<dbReference type="Proteomes" id="UP001500279">
    <property type="component" value="Unassembled WGS sequence"/>
</dbReference>
<dbReference type="EMBL" id="BAAAEW010000016">
    <property type="protein sequence ID" value="GAA0752815.1"/>
    <property type="molecule type" value="Genomic_DNA"/>
</dbReference>
<comment type="subcellular location">
    <subcellularLocation>
        <location evidence="1">Periplasm</location>
    </subcellularLocation>
</comment>
<dbReference type="InterPro" id="IPR015168">
    <property type="entry name" value="SsuA/THI5"/>
</dbReference>
<evidence type="ECO:0000256" key="3">
    <source>
        <dbReference type="ARBA" id="ARBA00022729"/>
    </source>
</evidence>
<keyword evidence="3 4" id="KW-0732">Signal</keyword>
<dbReference type="PANTHER" id="PTHR30024:SF47">
    <property type="entry name" value="TAURINE-BINDING PERIPLASMIC PROTEIN"/>
    <property type="match status" value="1"/>
</dbReference>
<keyword evidence="7" id="KW-1185">Reference proteome</keyword>
<evidence type="ECO:0000256" key="4">
    <source>
        <dbReference type="SAM" id="SignalP"/>
    </source>
</evidence>
<dbReference type="SUPFAM" id="SSF53850">
    <property type="entry name" value="Periplasmic binding protein-like II"/>
    <property type="match status" value="1"/>
</dbReference>
<proteinExistence type="inferred from homology"/>
<comment type="caution">
    <text evidence="6">The sequence shown here is derived from an EMBL/GenBank/DDBJ whole genome shotgun (WGS) entry which is preliminary data.</text>
</comment>
<evidence type="ECO:0000256" key="2">
    <source>
        <dbReference type="ARBA" id="ARBA00010742"/>
    </source>
</evidence>
<dbReference type="PANTHER" id="PTHR30024">
    <property type="entry name" value="ALIPHATIC SULFONATES-BINDING PROTEIN-RELATED"/>
    <property type="match status" value="1"/>
</dbReference>
<evidence type="ECO:0000256" key="1">
    <source>
        <dbReference type="ARBA" id="ARBA00004418"/>
    </source>
</evidence>
<evidence type="ECO:0000259" key="5">
    <source>
        <dbReference type="Pfam" id="PF09084"/>
    </source>
</evidence>
<sequence length="339" mass="35914">MGCEVSSGWVARFWRRVGFAWLAAAIAAAAAATARAAEPVTLAVSRTPLSLPVYVAQSQGYFAAEGLDARLIDCIGGHRCMQLMLDGQADVATAGELPVVFNAFKRQDHAVIATITTTADDVKLVARGGNGAPAPKALQDLAGKRVGVVAGTSSQYVLDLALLTSGVDPRGVTVLLLQPEEMLPAMRAGKVDAVSIWEPFAHSILNGLGGEASVLPSAGGYLGTFNLVAQRRLLVPRDAMLQHLLRAIDRAERLIQQHPAEAQRLLREQLQLAPKSAEWACKGLSYRLGLDQSLITTMEGQARWALREGHASGELPNFLGLVHAGPLRQAVPNAAGSLK</sequence>
<dbReference type="CDD" id="cd01008">
    <property type="entry name" value="PBP2_NrtA_SsuA_CpmA_like"/>
    <property type="match status" value="1"/>
</dbReference>
<feature type="chain" id="PRO_5046097675" evidence="4">
    <location>
        <begin position="37"/>
        <end position="339"/>
    </location>
</feature>
<gene>
    <name evidence="6" type="ORF">GCM10009107_26960</name>
</gene>
<dbReference type="RefSeq" id="WP_141289737.1">
    <property type="nucleotide sequence ID" value="NZ_BAAAEW010000016.1"/>
</dbReference>
<reference evidence="6 7" key="1">
    <citation type="journal article" date="2019" name="Int. J. Syst. Evol. Microbiol.">
        <title>The Global Catalogue of Microorganisms (GCM) 10K type strain sequencing project: providing services to taxonomists for standard genome sequencing and annotation.</title>
        <authorList>
            <consortium name="The Broad Institute Genomics Platform"/>
            <consortium name="The Broad Institute Genome Sequencing Center for Infectious Disease"/>
            <person name="Wu L."/>
            <person name="Ma J."/>
        </authorList>
    </citation>
    <scope>NUCLEOTIDE SEQUENCE [LARGE SCALE GENOMIC DNA]</scope>
    <source>
        <strain evidence="6 7">JCM 15503</strain>
    </source>
</reference>
<dbReference type="Gene3D" id="3.40.190.10">
    <property type="entry name" value="Periplasmic binding protein-like II"/>
    <property type="match status" value="2"/>
</dbReference>
<feature type="domain" description="SsuA/THI5-like" evidence="5">
    <location>
        <begin position="50"/>
        <end position="262"/>
    </location>
</feature>
<organism evidence="6 7">
    <name type="scientific">Ideonella azotifigens</name>
    <dbReference type="NCBI Taxonomy" id="513160"/>
    <lineage>
        <taxon>Bacteria</taxon>
        <taxon>Pseudomonadati</taxon>
        <taxon>Pseudomonadota</taxon>
        <taxon>Betaproteobacteria</taxon>
        <taxon>Burkholderiales</taxon>
        <taxon>Sphaerotilaceae</taxon>
        <taxon>Ideonella</taxon>
    </lineage>
</organism>
<evidence type="ECO:0000313" key="6">
    <source>
        <dbReference type="EMBL" id="GAA0752815.1"/>
    </source>
</evidence>
<feature type="signal peptide" evidence="4">
    <location>
        <begin position="1"/>
        <end position="36"/>
    </location>
</feature>
<accession>A0ABN1K265</accession>
<name>A0ABN1K265_9BURK</name>
<dbReference type="Pfam" id="PF09084">
    <property type="entry name" value="NMT1"/>
    <property type="match status" value="1"/>
</dbReference>
<evidence type="ECO:0000313" key="7">
    <source>
        <dbReference type="Proteomes" id="UP001500279"/>
    </source>
</evidence>
<comment type="similarity">
    <text evidence="2">Belongs to the bacterial solute-binding protein SsuA/TauA family.</text>
</comment>
<protein>
    <submittedName>
        <fullName evidence="6">ABC transporter substrate-binding protein</fullName>
    </submittedName>
</protein>